<comment type="caution">
    <text evidence="2">The sequence shown here is derived from an EMBL/GenBank/DDBJ whole genome shotgun (WGS) entry which is preliminary data.</text>
</comment>
<feature type="compositionally biased region" description="Low complexity" evidence="1">
    <location>
        <begin position="130"/>
        <end position="139"/>
    </location>
</feature>
<protein>
    <submittedName>
        <fullName evidence="2">Uncharacterized protein</fullName>
    </submittedName>
</protein>
<sequence length="233" mass="24134">MAGEGKDKTPTSGGASLSQRDLAVVAAAWHSLQEDPKLDYEKFKVLAGYGSTESARVSWRLIKKKLLAAGPDPAMPSAAGARAAGVSSTTPKSTAGAKKQRGAGASAVAVKKMDLSPAKAEGDDEDDELLAAAAAAADAQETPTKSVTKKKRGRPAAASVGAAAAPASGDAASHHETPARKKGRVTTIQKHMADHYQEGDAVKRESSDAADEDDEPVKKFFKMEEYTGNDDEA</sequence>
<feature type="region of interest" description="Disordered" evidence="1">
    <location>
        <begin position="70"/>
        <end position="233"/>
    </location>
</feature>
<name>A0A9P9BZT1_9PEZI</name>
<dbReference type="Proteomes" id="UP000756346">
    <property type="component" value="Unassembled WGS sequence"/>
</dbReference>
<dbReference type="AlphaFoldDB" id="A0A9P9BZT1"/>
<proteinExistence type="predicted"/>
<organism evidence="2 3">
    <name type="scientific">Microdochium trichocladiopsis</name>
    <dbReference type="NCBI Taxonomy" id="1682393"/>
    <lineage>
        <taxon>Eukaryota</taxon>
        <taxon>Fungi</taxon>
        <taxon>Dikarya</taxon>
        <taxon>Ascomycota</taxon>
        <taxon>Pezizomycotina</taxon>
        <taxon>Sordariomycetes</taxon>
        <taxon>Xylariomycetidae</taxon>
        <taxon>Xylariales</taxon>
        <taxon>Microdochiaceae</taxon>
        <taxon>Microdochium</taxon>
    </lineage>
</organism>
<keyword evidence="3" id="KW-1185">Reference proteome</keyword>
<feature type="compositionally biased region" description="Basic and acidic residues" evidence="1">
    <location>
        <begin position="216"/>
        <end position="225"/>
    </location>
</feature>
<dbReference type="GeneID" id="70185781"/>
<evidence type="ECO:0000256" key="1">
    <source>
        <dbReference type="SAM" id="MobiDB-lite"/>
    </source>
</evidence>
<evidence type="ECO:0000313" key="3">
    <source>
        <dbReference type="Proteomes" id="UP000756346"/>
    </source>
</evidence>
<dbReference type="RefSeq" id="XP_046018494.1">
    <property type="nucleotide sequence ID" value="XM_046156235.1"/>
</dbReference>
<reference evidence="2" key="1">
    <citation type="journal article" date="2021" name="Nat. Commun.">
        <title>Genetic determinants of endophytism in the Arabidopsis root mycobiome.</title>
        <authorList>
            <person name="Mesny F."/>
            <person name="Miyauchi S."/>
            <person name="Thiergart T."/>
            <person name="Pickel B."/>
            <person name="Atanasova L."/>
            <person name="Karlsson M."/>
            <person name="Huettel B."/>
            <person name="Barry K.W."/>
            <person name="Haridas S."/>
            <person name="Chen C."/>
            <person name="Bauer D."/>
            <person name="Andreopoulos W."/>
            <person name="Pangilinan J."/>
            <person name="LaButti K."/>
            <person name="Riley R."/>
            <person name="Lipzen A."/>
            <person name="Clum A."/>
            <person name="Drula E."/>
            <person name="Henrissat B."/>
            <person name="Kohler A."/>
            <person name="Grigoriev I.V."/>
            <person name="Martin F.M."/>
            <person name="Hacquard S."/>
        </authorList>
    </citation>
    <scope>NUCLEOTIDE SEQUENCE</scope>
    <source>
        <strain evidence="2">MPI-CAGE-CH-0230</strain>
    </source>
</reference>
<feature type="compositionally biased region" description="Low complexity" evidence="1">
    <location>
        <begin position="155"/>
        <end position="171"/>
    </location>
</feature>
<dbReference type="OrthoDB" id="5403747at2759"/>
<gene>
    <name evidence="2" type="ORF">B0I36DRAFT_344186</name>
</gene>
<feature type="compositionally biased region" description="Basic and acidic residues" evidence="1">
    <location>
        <begin position="191"/>
        <end position="207"/>
    </location>
</feature>
<dbReference type="EMBL" id="JAGTJQ010000001">
    <property type="protein sequence ID" value="KAH7040439.1"/>
    <property type="molecule type" value="Genomic_DNA"/>
</dbReference>
<accession>A0A9P9BZT1</accession>
<evidence type="ECO:0000313" key="2">
    <source>
        <dbReference type="EMBL" id="KAH7040439.1"/>
    </source>
</evidence>